<comment type="caution">
    <text evidence="4">The sequence shown here is derived from an EMBL/GenBank/DDBJ whole genome shotgun (WGS) entry which is preliminary data.</text>
</comment>
<dbReference type="GO" id="GO:0030420">
    <property type="term" value="P:establishment of competence for transformation"/>
    <property type="evidence" value="ECO:0007669"/>
    <property type="project" value="UniProtKB-KW"/>
</dbReference>
<accession>A0A940SX16</accession>
<evidence type="ECO:0000256" key="1">
    <source>
        <dbReference type="ARBA" id="ARBA00004241"/>
    </source>
</evidence>
<evidence type="ECO:0000256" key="3">
    <source>
        <dbReference type="SAM" id="Phobius"/>
    </source>
</evidence>
<keyword evidence="3" id="KW-1133">Transmembrane helix</keyword>
<dbReference type="InterPro" id="IPR012902">
    <property type="entry name" value="N_methyl_site"/>
</dbReference>
<dbReference type="InterPro" id="IPR045584">
    <property type="entry name" value="Pilin-like"/>
</dbReference>
<keyword evidence="3" id="KW-0472">Membrane</keyword>
<reference evidence="4" key="1">
    <citation type="submission" date="2020-12" db="EMBL/GenBank/DDBJ databases">
        <title>Vagococcus allomyrinae sp. nov. and Enterococcus lavae sp. nov., isolated from the larvae of Allomyrina dichotoma.</title>
        <authorList>
            <person name="Lee S.D."/>
        </authorList>
    </citation>
    <scope>NUCLEOTIDE SEQUENCE</scope>
    <source>
        <strain evidence="4">BWB3-3</strain>
    </source>
</reference>
<dbReference type="EMBL" id="JAEEGA010000012">
    <property type="protein sequence ID" value="MBP1042776.1"/>
    <property type="molecule type" value="Genomic_DNA"/>
</dbReference>
<keyword evidence="2" id="KW-0178">Competence</keyword>
<dbReference type="Pfam" id="PF07963">
    <property type="entry name" value="N_methyl"/>
    <property type="match status" value="1"/>
</dbReference>
<dbReference type="Proteomes" id="UP000674938">
    <property type="component" value="Unassembled WGS sequence"/>
</dbReference>
<keyword evidence="5" id="KW-1185">Reference proteome</keyword>
<evidence type="ECO:0000256" key="2">
    <source>
        <dbReference type="ARBA" id="ARBA00023287"/>
    </source>
</evidence>
<name>A0A940SX16_9ENTE</name>
<feature type="transmembrane region" description="Helical" evidence="3">
    <location>
        <begin position="30"/>
        <end position="48"/>
    </location>
</feature>
<evidence type="ECO:0000313" key="4">
    <source>
        <dbReference type="EMBL" id="MBP1042776.1"/>
    </source>
</evidence>
<evidence type="ECO:0000313" key="5">
    <source>
        <dbReference type="Proteomes" id="UP000674938"/>
    </source>
</evidence>
<sequence length="156" mass="16778">MTNVVTLQERKEGRFNRIVEDEQGLTLVELLATVVILAIIMGVGALAIGKVIQNSREDAAISNIQQALNAGSLYQMNELTDGATGEFGLDEVKTKGYIKQVKSYGTLTDIKFTVGTDGELSVKFPTGQLKAGSKSSKEFDGDVDAASNLDRTTLFD</sequence>
<dbReference type="GO" id="GO:0009986">
    <property type="term" value="C:cell surface"/>
    <property type="evidence" value="ECO:0007669"/>
    <property type="project" value="UniProtKB-SubCell"/>
</dbReference>
<dbReference type="NCBIfam" id="TIGR02532">
    <property type="entry name" value="IV_pilin_GFxxxE"/>
    <property type="match status" value="1"/>
</dbReference>
<dbReference type="SUPFAM" id="SSF54523">
    <property type="entry name" value="Pili subunits"/>
    <property type="match status" value="1"/>
</dbReference>
<keyword evidence="3" id="KW-0812">Transmembrane</keyword>
<protein>
    <submittedName>
        <fullName evidence="4">Prepilin-type N-terminal cleavage/methylation domain-containing protein</fullName>
    </submittedName>
</protein>
<dbReference type="AlphaFoldDB" id="A0A940SX16"/>
<dbReference type="Gene3D" id="3.30.700.10">
    <property type="entry name" value="Glycoprotein, Type 4 Pilin"/>
    <property type="match status" value="1"/>
</dbReference>
<proteinExistence type="predicted"/>
<gene>
    <name evidence="4" type="ORF">I6N95_17295</name>
</gene>
<organism evidence="4 5">
    <name type="scientific">Vagococcus allomyrinae</name>
    <dbReference type="NCBI Taxonomy" id="2794353"/>
    <lineage>
        <taxon>Bacteria</taxon>
        <taxon>Bacillati</taxon>
        <taxon>Bacillota</taxon>
        <taxon>Bacilli</taxon>
        <taxon>Lactobacillales</taxon>
        <taxon>Enterococcaceae</taxon>
        <taxon>Vagococcus</taxon>
    </lineage>
</organism>
<dbReference type="RefSeq" id="WP_209530293.1">
    <property type="nucleotide sequence ID" value="NZ_JAEEGA010000012.1"/>
</dbReference>
<comment type="subcellular location">
    <subcellularLocation>
        <location evidence="1">Cell surface</location>
    </subcellularLocation>
</comment>